<keyword evidence="1" id="KW-0732">Signal</keyword>
<organism evidence="2">
    <name type="scientific">Anopheles triannulatus</name>
    <dbReference type="NCBI Taxonomy" id="58253"/>
    <lineage>
        <taxon>Eukaryota</taxon>
        <taxon>Metazoa</taxon>
        <taxon>Ecdysozoa</taxon>
        <taxon>Arthropoda</taxon>
        <taxon>Hexapoda</taxon>
        <taxon>Insecta</taxon>
        <taxon>Pterygota</taxon>
        <taxon>Neoptera</taxon>
        <taxon>Endopterygota</taxon>
        <taxon>Diptera</taxon>
        <taxon>Nematocera</taxon>
        <taxon>Culicoidea</taxon>
        <taxon>Culicidae</taxon>
        <taxon>Anophelinae</taxon>
        <taxon>Anopheles</taxon>
    </lineage>
</organism>
<feature type="signal peptide" evidence="1">
    <location>
        <begin position="1"/>
        <end position="18"/>
    </location>
</feature>
<reference evidence="2" key="1">
    <citation type="submission" date="2018-01" db="EMBL/GenBank/DDBJ databases">
        <title>An insight into the sialome of Amazonian anophelines.</title>
        <authorList>
            <person name="Ribeiro J.M."/>
            <person name="Scarpassa V."/>
            <person name="Calvo E."/>
        </authorList>
    </citation>
    <scope>NUCLEOTIDE SEQUENCE</scope>
    <source>
        <tissue evidence="2">Salivary glands</tissue>
    </source>
</reference>
<accession>A0A2M4B1F7</accession>
<sequence>MKLLLVLMLLDLLQISFAFLRLCLRFSQHLTQNDPIVRRQPEQFPFVQQTRIILLQNGHSFLADALERIQTTGYDFATDLRHARDELIKPEAILRLVWSLLRRFLFGQVAIGPQFRFLLRLSPCQIFWIRHTNAGLDHLRNVGRYRCDRFGR</sequence>
<protein>
    <submittedName>
        <fullName evidence="2">Putative secreted protein</fullName>
    </submittedName>
</protein>
<proteinExistence type="predicted"/>
<dbReference type="EMBL" id="GGFK01013570">
    <property type="protein sequence ID" value="MBW46891.1"/>
    <property type="molecule type" value="Transcribed_RNA"/>
</dbReference>
<feature type="chain" id="PRO_5014733847" evidence="1">
    <location>
        <begin position="19"/>
        <end position="152"/>
    </location>
</feature>
<dbReference type="AlphaFoldDB" id="A0A2M4B1F7"/>
<evidence type="ECO:0000256" key="1">
    <source>
        <dbReference type="SAM" id="SignalP"/>
    </source>
</evidence>
<evidence type="ECO:0000313" key="2">
    <source>
        <dbReference type="EMBL" id="MBW46891.1"/>
    </source>
</evidence>
<name>A0A2M4B1F7_9DIPT</name>